<protein>
    <recommendedName>
        <fullName evidence="3">Protein PHLOEM PROTEIN 2-LIKE A10</fullName>
    </recommendedName>
</protein>
<accession>A0A0S3RBS6</accession>
<dbReference type="Proteomes" id="UP000291084">
    <property type="component" value="Chromosome 2"/>
</dbReference>
<proteinExistence type="predicted"/>
<dbReference type="InterPro" id="IPR019141">
    <property type="entry name" value="DUF2045"/>
</dbReference>
<organism evidence="1 2">
    <name type="scientific">Vigna angularis var. angularis</name>
    <dbReference type="NCBI Taxonomy" id="157739"/>
    <lineage>
        <taxon>Eukaryota</taxon>
        <taxon>Viridiplantae</taxon>
        <taxon>Streptophyta</taxon>
        <taxon>Embryophyta</taxon>
        <taxon>Tracheophyta</taxon>
        <taxon>Spermatophyta</taxon>
        <taxon>Magnoliopsida</taxon>
        <taxon>eudicotyledons</taxon>
        <taxon>Gunneridae</taxon>
        <taxon>Pentapetalae</taxon>
        <taxon>rosids</taxon>
        <taxon>fabids</taxon>
        <taxon>Fabales</taxon>
        <taxon>Fabaceae</taxon>
        <taxon>Papilionoideae</taxon>
        <taxon>50 kb inversion clade</taxon>
        <taxon>NPAAA clade</taxon>
        <taxon>indigoferoid/millettioid clade</taxon>
        <taxon>Phaseoleae</taxon>
        <taxon>Vigna</taxon>
    </lineage>
</organism>
<dbReference type="EMBL" id="AP015035">
    <property type="protein sequence ID" value="BAT77934.1"/>
    <property type="molecule type" value="Genomic_DNA"/>
</dbReference>
<evidence type="ECO:0000313" key="2">
    <source>
        <dbReference type="Proteomes" id="UP000291084"/>
    </source>
</evidence>
<dbReference type="AlphaFoldDB" id="A0A0S3RBS6"/>
<keyword evidence="2" id="KW-1185">Reference proteome</keyword>
<dbReference type="PANTHER" id="PTHR21477">
    <property type="entry name" value="ZGC:172139"/>
    <property type="match status" value="1"/>
</dbReference>
<name>A0A0S3RBS6_PHAAN</name>
<dbReference type="OrthoDB" id="1641131at2759"/>
<evidence type="ECO:0008006" key="3">
    <source>
        <dbReference type="Google" id="ProtNLM"/>
    </source>
</evidence>
<gene>
    <name evidence="1" type="primary">Vigan.02G054900</name>
    <name evidence="1" type="ORF">VIGAN_02054900</name>
</gene>
<sequence>MDLPLLRNSPQFSSRKRKYLLLFAFFGASGYAAYRAYNSPYVAQKRHRIAKLLRTFVTVTELISDSAHSLTVISNDLHQFLASDSDEIPTSLKQLAKIAKSKEFSTSLARVSEAVTIGVLLGYNSRAGNDNNGIASLEITAEASKFSDRVLEKLFSKAGTGFASVVVGSFARNLVLGFYGAESTGERSQSGVPRWVNAIYDERCGKFIGDCVQIFVSTAVAVFLDKTMNVNTYDEMFAGLSNPRHQEKVKEILVSMVNGAVETFVRTSHHVLSNRSERLNSGLSMSSVVVPASEDGCLKQEVFLRQVRIGSSVGGAQDVGWLEQIKSTLAVPANRRFVLDVTGRVTLETVRSFVAFLMWRITDGFKSSVCKVHDEVVNKGLEVVRYIAAKSSLEYNAEKSDLSVRQHIYVSSFPFSIKFRFSRFDSLQLPLEVAVGFVSD</sequence>
<reference evidence="1 2" key="1">
    <citation type="journal article" date="2015" name="Sci. Rep.">
        <title>The power of single molecule real-time sequencing technology in the de novo assembly of a eukaryotic genome.</title>
        <authorList>
            <person name="Sakai H."/>
            <person name="Naito K."/>
            <person name="Ogiso-Tanaka E."/>
            <person name="Takahashi Y."/>
            <person name="Iseki K."/>
            <person name="Muto C."/>
            <person name="Satou K."/>
            <person name="Teruya K."/>
            <person name="Shiroma A."/>
            <person name="Shimoji M."/>
            <person name="Hirano T."/>
            <person name="Itoh T."/>
            <person name="Kaga A."/>
            <person name="Tomooka N."/>
        </authorList>
    </citation>
    <scope>NUCLEOTIDE SEQUENCE [LARGE SCALE GENOMIC DNA]</scope>
    <source>
        <strain evidence="2">cv. Shumari</strain>
    </source>
</reference>
<dbReference type="PANTHER" id="PTHR21477:SF40">
    <property type="entry name" value="PHLOEM A10-LIKE PROTEIN"/>
    <property type="match status" value="1"/>
</dbReference>
<evidence type="ECO:0000313" key="1">
    <source>
        <dbReference type="EMBL" id="BAT77934.1"/>
    </source>
</evidence>